<comment type="caution">
    <text evidence="1">The sequence shown here is derived from an EMBL/GenBank/DDBJ whole genome shotgun (WGS) entry which is preliminary data.</text>
</comment>
<dbReference type="EMBL" id="JBBNGJ010000006">
    <property type="protein sequence ID" value="MEQ2593138.1"/>
    <property type="molecule type" value="Genomic_DNA"/>
</dbReference>
<organism evidence="1 2">
    <name type="scientific">Coprococcus aceti</name>
    <dbReference type="NCBI Taxonomy" id="2981786"/>
    <lineage>
        <taxon>Bacteria</taxon>
        <taxon>Bacillati</taxon>
        <taxon>Bacillota</taxon>
        <taxon>Clostridia</taxon>
        <taxon>Lachnospirales</taxon>
        <taxon>Lachnospiraceae</taxon>
        <taxon>Coprococcus</taxon>
    </lineage>
</organism>
<gene>
    <name evidence="1" type="ORF">AAAU18_09490</name>
</gene>
<dbReference type="RefSeq" id="WP_349093268.1">
    <property type="nucleotide sequence ID" value="NZ_JBBNGJ010000006.1"/>
</dbReference>
<keyword evidence="2" id="KW-1185">Reference proteome</keyword>
<protein>
    <recommendedName>
        <fullName evidence="3">DUF2612 domain-containing protein</fullName>
    </recommendedName>
</protein>
<name>A0ABV1IBA0_9FIRM</name>
<dbReference type="Proteomes" id="UP001494672">
    <property type="component" value="Unassembled WGS sequence"/>
</dbReference>
<evidence type="ECO:0000313" key="2">
    <source>
        <dbReference type="Proteomes" id="UP001494672"/>
    </source>
</evidence>
<evidence type="ECO:0008006" key="3">
    <source>
        <dbReference type="Google" id="ProtNLM"/>
    </source>
</evidence>
<evidence type="ECO:0000313" key="1">
    <source>
        <dbReference type="EMBL" id="MEQ2593138.1"/>
    </source>
</evidence>
<proteinExistence type="predicted"/>
<reference evidence="1 2" key="1">
    <citation type="submission" date="2024-04" db="EMBL/GenBank/DDBJ databases">
        <title>Human intestinal bacterial collection.</title>
        <authorList>
            <person name="Pauvert C."/>
            <person name="Hitch T.C.A."/>
            <person name="Clavel T."/>
        </authorList>
    </citation>
    <scope>NUCLEOTIDE SEQUENCE [LARGE SCALE GENOMIC DNA]</scope>
    <source>
        <strain evidence="1 2">CLA-AA-H181</strain>
    </source>
</reference>
<sequence length="221" mass="25370">MKNIIEHIPDLIENNSKIQEEVCGVMKNNKEIVDSLFKIQKAIFYPHLTVLRMAEISECGKLSEKMNLEEDAFANVVFGYRDDLSFDNWCEHLEGEYGYFAFPLYNDGEKYIISFNFEQIKISGKKLMNSFLTQSADIGPHQTVWCVFAIKKALFEEVLGELTNQGPIEMDFSSSNTIGETFIWSSELSVTKINEDNPFFSLNYLGTTKIDSLDEWNNGSY</sequence>
<accession>A0ABV1IBA0</accession>